<organism evidence="1 2">
    <name type="scientific">Holtiella tumoricola</name>
    <dbReference type="NCBI Taxonomy" id="3018743"/>
    <lineage>
        <taxon>Bacteria</taxon>
        <taxon>Bacillati</taxon>
        <taxon>Bacillota</taxon>
        <taxon>Clostridia</taxon>
        <taxon>Lachnospirales</taxon>
        <taxon>Cellulosilyticaceae</taxon>
        <taxon>Holtiella</taxon>
    </lineage>
</organism>
<comment type="caution">
    <text evidence="1">The sequence shown here is derived from an EMBL/GenBank/DDBJ whole genome shotgun (WGS) entry which is preliminary data.</text>
</comment>
<evidence type="ECO:0000313" key="2">
    <source>
        <dbReference type="Proteomes" id="UP001169242"/>
    </source>
</evidence>
<dbReference type="AlphaFoldDB" id="A0AA42DLZ1"/>
<keyword evidence="2" id="KW-1185">Reference proteome</keyword>
<name>A0AA42DLZ1_9FIRM</name>
<dbReference type="EMBL" id="JAQIFT010000039">
    <property type="protein sequence ID" value="MDA3731580.1"/>
    <property type="molecule type" value="Genomic_DNA"/>
</dbReference>
<gene>
    <name evidence="1" type="ORF">PBV87_08845</name>
</gene>
<evidence type="ECO:0008006" key="3">
    <source>
        <dbReference type="Google" id="ProtNLM"/>
    </source>
</evidence>
<accession>A0AA42DLZ1</accession>
<protein>
    <recommendedName>
        <fullName evidence="3">DUF2634 domain-containing protein</fullName>
    </recommendedName>
</protein>
<reference evidence="1" key="1">
    <citation type="journal article" date="2023" name="Int. J. Syst. Evol. Microbiol.">
        <title>&lt;i&gt;Holtiella tumoricola&lt;/i&gt; gen. nov. sp. nov., isolated from a human clinical sample.</title>
        <authorList>
            <person name="Allen-Vercoe E."/>
            <person name="Daigneault M.C."/>
            <person name="Vancuren S.J."/>
            <person name="Cochrane K."/>
            <person name="O'Neal L.L."/>
            <person name="Sankaranarayanan K."/>
            <person name="Lawson P.A."/>
        </authorList>
    </citation>
    <scope>NUCLEOTIDE SEQUENCE</scope>
    <source>
        <strain evidence="1">CC70A</strain>
    </source>
</reference>
<dbReference type="RefSeq" id="WP_271011947.1">
    <property type="nucleotide sequence ID" value="NZ_JAQIFT010000039.1"/>
</dbReference>
<proteinExistence type="predicted"/>
<evidence type="ECO:0000313" key="1">
    <source>
        <dbReference type="EMBL" id="MDA3731580.1"/>
    </source>
</evidence>
<dbReference type="Proteomes" id="UP001169242">
    <property type="component" value="Unassembled WGS sequence"/>
</dbReference>
<sequence length="113" mass="12973">MESIRLNQATREHMNDISIGHDQVIEDVIHRLTLRKGDYIFDVSQGVDYEIVFGKIHDIESKVEHLKSVILENKQVKEVSILEYRQEGRTLNMTFSLLLENHQVIEGGVTLGA</sequence>